<dbReference type="EMBL" id="LQRC01000065">
    <property type="protein sequence ID" value="KXT73645.1"/>
    <property type="molecule type" value="Genomic_DNA"/>
</dbReference>
<evidence type="ECO:0000256" key="1">
    <source>
        <dbReference type="SAM" id="Phobius"/>
    </source>
</evidence>
<accession>A0A139NC58</accession>
<dbReference type="Proteomes" id="UP000070096">
    <property type="component" value="Unassembled WGS sequence"/>
</dbReference>
<dbReference type="AlphaFoldDB" id="A0A139NC58"/>
<organism evidence="2 3">
    <name type="scientific">Streptococcus gordonii</name>
    <dbReference type="NCBI Taxonomy" id="1302"/>
    <lineage>
        <taxon>Bacteria</taxon>
        <taxon>Bacillati</taxon>
        <taxon>Bacillota</taxon>
        <taxon>Bacilli</taxon>
        <taxon>Lactobacillales</taxon>
        <taxon>Streptococcaceae</taxon>
        <taxon>Streptococcus</taxon>
    </lineage>
</organism>
<sequence length="187" mass="22225">MKKYEYLTYLLTFQGRNYYLDLKTNKIYANVHSPKFHLNLTEFVPATSILLLNGFTSFTSSQLSFLWKIILLVLGYVIVGYLVDLLARTRKEPSFKEFHFETLPIKDEFLYIFSRNVYGKFGIGLIFAFFAIYQSVEYLSKGSYLSYLLSDMGFFIAYFSLIRSHLFKQIKVLKRLKRRILRIREDF</sequence>
<evidence type="ECO:0008006" key="4">
    <source>
        <dbReference type="Google" id="ProtNLM"/>
    </source>
</evidence>
<protein>
    <recommendedName>
        <fullName evidence="4">Tandem five-TM protein</fullName>
    </recommendedName>
</protein>
<comment type="caution">
    <text evidence="2">The sequence shown here is derived from an EMBL/GenBank/DDBJ whole genome shotgun (WGS) entry which is preliminary data.</text>
</comment>
<keyword evidence="1" id="KW-1133">Transmembrane helix</keyword>
<gene>
    <name evidence="2" type="ORF">SGODD07_00382</name>
</gene>
<keyword evidence="1" id="KW-0812">Transmembrane</keyword>
<proteinExistence type="predicted"/>
<reference evidence="2 3" key="1">
    <citation type="submission" date="2016-01" db="EMBL/GenBank/DDBJ databases">
        <title>Highly variable Streptococcus oralis are common among viridans streptococci isolated from primates.</title>
        <authorList>
            <person name="Denapaite D."/>
            <person name="Rieger M."/>
            <person name="Koendgen S."/>
            <person name="Brueckner R."/>
            <person name="Ochigava I."/>
            <person name="Kappeler P."/>
            <person name="Maetz-Rensing K."/>
            <person name="Leendertz F."/>
            <person name="Hakenbeck R."/>
        </authorList>
    </citation>
    <scope>NUCLEOTIDE SEQUENCE [LARGE SCALE GENOMIC DNA]</scope>
    <source>
        <strain evidence="2 3">DD07</strain>
    </source>
</reference>
<feature type="transmembrane region" description="Helical" evidence="1">
    <location>
        <begin position="65"/>
        <end position="87"/>
    </location>
</feature>
<name>A0A139NC58_STRGN</name>
<feature type="transmembrane region" description="Helical" evidence="1">
    <location>
        <begin position="142"/>
        <end position="161"/>
    </location>
</feature>
<dbReference type="PATRIC" id="fig|1302.21.peg.433"/>
<feature type="transmembrane region" description="Helical" evidence="1">
    <location>
        <begin position="117"/>
        <end position="136"/>
    </location>
</feature>
<evidence type="ECO:0000313" key="3">
    <source>
        <dbReference type="Proteomes" id="UP000070096"/>
    </source>
</evidence>
<evidence type="ECO:0000313" key="2">
    <source>
        <dbReference type="EMBL" id="KXT73645.1"/>
    </source>
</evidence>
<keyword evidence="1" id="KW-0472">Membrane</keyword>